<dbReference type="SUPFAM" id="SSF50978">
    <property type="entry name" value="WD40 repeat-like"/>
    <property type="match status" value="1"/>
</dbReference>
<feature type="compositionally biased region" description="Low complexity" evidence="4">
    <location>
        <begin position="428"/>
        <end position="438"/>
    </location>
</feature>
<dbReference type="EMBL" id="HBUF01147806">
    <property type="protein sequence ID" value="CAG6647596.1"/>
    <property type="molecule type" value="Transcribed_RNA"/>
</dbReference>
<dbReference type="PROSITE" id="PS50082">
    <property type="entry name" value="WD_REPEATS_2"/>
    <property type="match status" value="3"/>
</dbReference>
<dbReference type="SMART" id="SM00320">
    <property type="entry name" value="WD40"/>
    <property type="match status" value="6"/>
</dbReference>
<dbReference type="Gene3D" id="2.130.10.10">
    <property type="entry name" value="YVTN repeat-like/Quinoprotein amine dehydrogenase"/>
    <property type="match status" value="3"/>
</dbReference>
<feature type="repeat" description="WD" evidence="3">
    <location>
        <begin position="317"/>
        <end position="349"/>
    </location>
</feature>
<dbReference type="EMBL" id="HBUF01147804">
    <property type="protein sequence ID" value="CAG6647590.1"/>
    <property type="molecule type" value="Transcribed_RNA"/>
</dbReference>
<feature type="region of interest" description="Disordered" evidence="4">
    <location>
        <begin position="352"/>
        <end position="375"/>
    </location>
</feature>
<dbReference type="PANTHER" id="PTHR15574">
    <property type="entry name" value="WD REPEAT DOMAIN-CONTAINING FAMILY"/>
    <property type="match status" value="1"/>
</dbReference>
<feature type="region of interest" description="Disordered" evidence="4">
    <location>
        <begin position="423"/>
        <end position="551"/>
    </location>
</feature>
<dbReference type="InterPro" id="IPR015943">
    <property type="entry name" value="WD40/YVTN_repeat-like_dom_sf"/>
</dbReference>
<accession>A0A8D8RAV5</accession>
<dbReference type="Pfam" id="PF00400">
    <property type="entry name" value="WD40"/>
    <property type="match status" value="4"/>
</dbReference>
<feature type="repeat" description="WD" evidence="3">
    <location>
        <begin position="44"/>
        <end position="78"/>
    </location>
</feature>
<feature type="compositionally biased region" description="Basic and acidic residues" evidence="4">
    <location>
        <begin position="473"/>
        <end position="482"/>
    </location>
</feature>
<feature type="compositionally biased region" description="Polar residues" evidence="4">
    <location>
        <begin position="741"/>
        <end position="769"/>
    </location>
</feature>
<dbReference type="InterPro" id="IPR019775">
    <property type="entry name" value="WD40_repeat_CS"/>
</dbReference>
<dbReference type="PROSITE" id="PS50294">
    <property type="entry name" value="WD_REPEATS_REGION"/>
    <property type="match status" value="2"/>
</dbReference>
<evidence type="ECO:0000256" key="2">
    <source>
        <dbReference type="ARBA" id="ARBA00022737"/>
    </source>
</evidence>
<keyword evidence="1 3" id="KW-0853">WD repeat</keyword>
<feature type="repeat" description="WD" evidence="3">
    <location>
        <begin position="93"/>
        <end position="134"/>
    </location>
</feature>
<organism evidence="5">
    <name type="scientific">Cacopsylla melanoneura</name>
    <dbReference type="NCBI Taxonomy" id="428564"/>
    <lineage>
        <taxon>Eukaryota</taxon>
        <taxon>Metazoa</taxon>
        <taxon>Ecdysozoa</taxon>
        <taxon>Arthropoda</taxon>
        <taxon>Hexapoda</taxon>
        <taxon>Insecta</taxon>
        <taxon>Pterygota</taxon>
        <taxon>Neoptera</taxon>
        <taxon>Paraneoptera</taxon>
        <taxon>Hemiptera</taxon>
        <taxon>Sternorrhyncha</taxon>
        <taxon>Psylloidea</taxon>
        <taxon>Psyllidae</taxon>
        <taxon>Psyllinae</taxon>
        <taxon>Cacopsylla</taxon>
    </lineage>
</organism>
<feature type="region of interest" description="Disordered" evidence="4">
    <location>
        <begin position="624"/>
        <end position="769"/>
    </location>
</feature>
<dbReference type="PROSITE" id="PS00678">
    <property type="entry name" value="WD_REPEATS_1"/>
    <property type="match status" value="1"/>
</dbReference>
<keyword evidence="2" id="KW-0677">Repeat</keyword>
<evidence type="ECO:0000256" key="4">
    <source>
        <dbReference type="SAM" id="MobiDB-lite"/>
    </source>
</evidence>
<protein>
    <submittedName>
        <fullName evidence="5">DDB1- and CUL4-associated factor 5</fullName>
    </submittedName>
</protein>
<dbReference type="EMBL" id="HBUF01147805">
    <property type="protein sequence ID" value="CAG6647593.1"/>
    <property type="molecule type" value="Transcribed_RNA"/>
</dbReference>
<dbReference type="GO" id="GO:0080008">
    <property type="term" value="C:Cul4-RING E3 ubiquitin ligase complex"/>
    <property type="evidence" value="ECO:0007669"/>
    <property type="project" value="TreeGrafter"/>
</dbReference>
<feature type="compositionally biased region" description="Polar residues" evidence="4">
    <location>
        <begin position="700"/>
        <end position="731"/>
    </location>
</feature>
<evidence type="ECO:0000256" key="3">
    <source>
        <dbReference type="PROSITE-ProRule" id="PRU00221"/>
    </source>
</evidence>
<dbReference type="EMBL" id="HBUF01147802">
    <property type="protein sequence ID" value="CAG6647584.1"/>
    <property type="molecule type" value="Transcribed_RNA"/>
</dbReference>
<dbReference type="GO" id="GO:0045717">
    <property type="term" value="P:negative regulation of fatty acid biosynthetic process"/>
    <property type="evidence" value="ECO:0007669"/>
    <property type="project" value="TreeGrafter"/>
</dbReference>
<proteinExistence type="predicted"/>
<name>A0A8D8RAV5_9HEMI</name>
<dbReference type="PANTHER" id="PTHR15574:SF43">
    <property type="entry name" value="DDB1- AND CUL4-ASSOCIATED FACTOR 5"/>
    <property type="match status" value="1"/>
</dbReference>
<dbReference type="GO" id="GO:0005737">
    <property type="term" value="C:cytoplasm"/>
    <property type="evidence" value="ECO:0007669"/>
    <property type="project" value="TreeGrafter"/>
</dbReference>
<reference evidence="5" key="1">
    <citation type="submission" date="2021-05" db="EMBL/GenBank/DDBJ databases">
        <authorList>
            <person name="Alioto T."/>
            <person name="Alioto T."/>
            <person name="Gomez Garrido J."/>
        </authorList>
    </citation>
    <scope>NUCLEOTIDE SEQUENCE</scope>
</reference>
<sequence length="803" mass="90290">MVKTFVNSVNFLYQRDYFPREAISQRTCLYKRLQTNKTYHQKDLVAHFGCVNAIDFSNDGKLMTSGGDDRRVLLWDVQESLHNIRNPSPKSMRAQHSSNIFTLAFDSQNKLIYSGGNDDHVIVHDVSTGDPLNFYLHERPVYGVSIDPSNDLIFASACDDGRVLVFDTRSSEEAVELAVNSGPFHAVMYNPCESRLVATANSKDGIALWDTRKPRELLMQYGSLESCMSIRFNRSGTQLLGLRRRLPPVLYNTQCSTAVAQFDHEGYYNSCTMKSCCFAGSEDEYVVSGSDDFVLYMWSVPRDDTYDQWIKSARHTLEGHRSIVNQVRYNEQNCILASSGVEKIVKLWSPFPLEPGPDEEEEDPEKAKKSPDSRKVYTHEDYIRLILRNGETFMNHDYSTQSTNEDPRMMAFFDSLVQREIEGWSPTDDSSSDMGGSSPRPFYSYVDNSPTSSSSSSCEEEATAESFRRRRGERRERGAEYFRRRRSATTETPFARSFRNRILEEGEVEEEETSTTSFRRNNNNNSTATPTTSNSNSTNSTSSSTNTSLTTSTNNSMILFLTDIVSESSDTSGLPERTRTIIGQSLAARFAAGTEDPPPSNTQVKNPIKELIAQKRERLMKLAFTPPEKRKRKHLKRLRRKTRDYTSDEITSPSGSDEDSTTRPTSSRSSQSRVRPRYRLPSTNGEDSTRGVNGDDNTRHINSNVEEAASTSNNSSLVASTSNNSNESVEATTGRKRKHSNSNSPESGISGETTETPDSGIVSDSRTSAVRFNKRLTSSLRSKAKCYRNLLRVSSSSDDDDSD</sequence>
<evidence type="ECO:0000313" key="5">
    <source>
        <dbReference type="EMBL" id="CAG6647590.1"/>
    </source>
</evidence>
<dbReference type="InterPro" id="IPR045151">
    <property type="entry name" value="DCAF8"/>
</dbReference>
<dbReference type="InterPro" id="IPR036322">
    <property type="entry name" value="WD40_repeat_dom_sf"/>
</dbReference>
<feature type="compositionally biased region" description="Low complexity" evidence="4">
    <location>
        <begin position="662"/>
        <end position="673"/>
    </location>
</feature>
<feature type="compositionally biased region" description="Basic residues" evidence="4">
    <location>
        <begin position="629"/>
        <end position="642"/>
    </location>
</feature>
<dbReference type="EMBL" id="HBUF01147803">
    <property type="protein sequence ID" value="CAG6647587.1"/>
    <property type="molecule type" value="Transcribed_RNA"/>
</dbReference>
<feature type="compositionally biased region" description="Low complexity" evidence="4">
    <location>
        <begin position="514"/>
        <end position="551"/>
    </location>
</feature>
<evidence type="ECO:0000256" key="1">
    <source>
        <dbReference type="ARBA" id="ARBA00022574"/>
    </source>
</evidence>
<dbReference type="AlphaFoldDB" id="A0A8D8RAV5"/>
<feature type="compositionally biased region" description="Basic and acidic residues" evidence="4">
    <location>
        <begin position="365"/>
        <end position="375"/>
    </location>
</feature>
<dbReference type="InterPro" id="IPR001680">
    <property type="entry name" value="WD40_rpt"/>
</dbReference>